<evidence type="ECO:0000256" key="2">
    <source>
        <dbReference type="ARBA" id="ARBA00004574"/>
    </source>
</evidence>
<dbReference type="EC" id="3.6.4.12" evidence="4 19"/>
<protein>
    <recommendedName>
        <fullName evidence="5 19">ATP-dependent DNA helicase II subunit 2</fullName>
        <ecNumber evidence="4 19">3.6.4.12</ecNumber>
    </recommendedName>
</protein>
<evidence type="ECO:0000256" key="10">
    <source>
        <dbReference type="ARBA" id="ARBA00022806"/>
    </source>
</evidence>
<keyword evidence="13 19" id="KW-0238">DNA-binding</keyword>
<dbReference type="GO" id="GO:0006310">
    <property type="term" value="P:DNA recombination"/>
    <property type="evidence" value="ECO:0007669"/>
    <property type="project" value="UniProtKB-KW"/>
</dbReference>
<keyword evidence="12" id="KW-0779">Telomere</keyword>
<dbReference type="InterPro" id="IPR036465">
    <property type="entry name" value="vWFA_dom_sf"/>
</dbReference>
<evidence type="ECO:0000313" key="23">
    <source>
        <dbReference type="Proteomes" id="UP000572817"/>
    </source>
</evidence>
<evidence type="ECO:0000256" key="14">
    <source>
        <dbReference type="ARBA" id="ARBA00023172"/>
    </source>
</evidence>
<evidence type="ECO:0000256" key="7">
    <source>
        <dbReference type="ARBA" id="ARBA00022741"/>
    </source>
</evidence>
<evidence type="ECO:0000313" key="22">
    <source>
        <dbReference type="EMBL" id="KAF4307769.1"/>
    </source>
</evidence>
<evidence type="ECO:0000256" key="4">
    <source>
        <dbReference type="ARBA" id="ARBA00012551"/>
    </source>
</evidence>
<dbReference type="GO" id="GO:0042162">
    <property type="term" value="F:telomeric DNA binding"/>
    <property type="evidence" value="ECO:0007669"/>
    <property type="project" value="InterPro"/>
</dbReference>
<evidence type="ECO:0000256" key="13">
    <source>
        <dbReference type="ARBA" id="ARBA00023125"/>
    </source>
</evidence>
<dbReference type="GO" id="GO:0003690">
    <property type="term" value="F:double-stranded DNA binding"/>
    <property type="evidence" value="ECO:0007669"/>
    <property type="project" value="TreeGrafter"/>
</dbReference>
<dbReference type="GO" id="GO:0000723">
    <property type="term" value="P:telomere maintenance"/>
    <property type="evidence" value="ECO:0007669"/>
    <property type="project" value="InterPro"/>
</dbReference>
<dbReference type="InterPro" id="IPR016194">
    <property type="entry name" value="SPOC-like_C_dom_sf"/>
</dbReference>
<keyword evidence="15 19" id="KW-0234">DNA repair</keyword>
<dbReference type="GO" id="GO:0003684">
    <property type="term" value="F:damaged DNA binding"/>
    <property type="evidence" value="ECO:0007669"/>
    <property type="project" value="InterPro"/>
</dbReference>
<name>A0A8H4IV85_9PEZI</name>
<evidence type="ECO:0000256" key="8">
    <source>
        <dbReference type="ARBA" id="ARBA00022763"/>
    </source>
</evidence>
<dbReference type="InterPro" id="IPR024193">
    <property type="entry name" value="Ku80"/>
</dbReference>
<keyword evidence="23" id="KW-1185">Reference proteome</keyword>
<evidence type="ECO:0000256" key="16">
    <source>
        <dbReference type="ARBA" id="ARBA00023242"/>
    </source>
</evidence>
<evidence type="ECO:0000256" key="17">
    <source>
        <dbReference type="ARBA" id="ARBA00024890"/>
    </source>
</evidence>
<dbReference type="SUPFAM" id="SSF101420">
    <property type="entry name" value="C-terminal domain of Ku80"/>
    <property type="match status" value="1"/>
</dbReference>
<dbReference type="GO" id="GO:0006303">
    <property type="term" value="P:double-strand break repair via nonhomologous end joining"/>
    <property type="evidence" value="ECO:0007669"/>
    <property type="project" value="InterPro"/>
</dbReference>
<evidence type="ECO:0000256" key="11">
    <source>
        <dbReference type="ARBA" id="ARBA00022840"/>
    </source>
</evidence>
<dbReference type="InterPro" id="IPR014893">
    <property type="entry name" value="Ku_PK_bind"/>
</dbReference>
<evidence type="ECO:0000256" key="9">
    <source>
        <dbReference type="ARBA" id="ARBA00022801"/>
    </source>
</evidence>
<comment type="caution">
    <text evidence="22">The sequence shown here is derived from an EMBL/GenBank/DDBJ whole genome shotgun (WGS) entry which is preliminary data.</text>
</comment>
<dbReference type="Pfam" id="PF03731">
    <property type="entry name" value="Ku_N"/>
    <property type="match status" value="1"/>
</dbReference>
<proteinExistence type="inferred from homology"/>
<accession>A0A8H4IV85</accession>
<dbReference type="Gene3D" id="1.25.40.240">
    <property type="entry name" value="Ku, C-terminal domain"/>
    <property type="match status" value="1"/>
</dbReference>
<dbReference type="GO" id="GO:0003678">
    <property type="term" value="F:DNA helicase activity"/>
    <property type="evidence" value="ECO:0007669"/>
    <property type="project" value="UniProtKB-EC"/>
</dbReference>
<dbReference type="FunFam" id="3.40.50.410:FF:000073">
    <property type="entry name" value="ATP-dependent DNA helicase II subunit 2"/>
    <property type="match status" value="1"/>
</dbReference>
<dbReference type="InterPro" id="IPR005161">
    <property type="entry name" value="Ku_N"/>
</dbReference>
<keyword evidence="16 19" id="KW-0539">Nucleus</keyword>
<dbReference type="SUPFAM" id="SSF53300">
    <property type="entry name" value="vWA-like"/>
    <property type="match status" value="1"/>
</dbReference>
<comment type="function">
    <text evidence="17">Single-stranded DNA-dependent ATP-dependent helicase. Involved in non-homologous end joining (NHEJ) DNA double strand break repair. DNA-binding is sequence-independent but has a high affinity to nicks in double-stranded DNA and to the ends of duplex DNA. Binds to naturally occurring chromosomal ends, and therefore provides chromosomal end protection. Required also for telomere recombination to repair telomeric ends in the absence of telomerase. KU70, of the KU70/KU80 heterodimer, binds to the stem loop of TLC1, the RNA component of telomerase. Involved in telomere maintenance. Interacts with telomeric repeats and subtelomeric sequences thereby controlling telomere length and protecting against subtelomeric rearrangement. Maintains telomeric chromatin, which is involved in silencing the expression of genes located at the telomere. Required for mating-type switching.</text>
</comment>
<dbReference type="EMBL" id="WWBZ02000022">
    <property type="protein sequence ID" value="KAF4307769.1"/>
    <property type="molecule type" value="Genomic_DNA"/>
</dbReference>
<dbReference type="AlphaFoldDB" id="A0A8H4IV85"/>
<evidence type="ECO:0000256" key="20">
    <source>
        <dbReference type="SAM" id="MobiDB-lite"/>
    </source>
</evidence>
<dbReference type="PANTHER" id="PTHR12604">
    <property type="entry name" value="KU AUTOANTIGEN DNA HELICASE"/>
    <property type="match status" value="1"/>
</dbReference>
<dbReference type="SMART" id="SM00559">
    <property type="entry name" value="Ku78"/>
    <property type="match status" value="1"/>
</dbReference>
<dbReference type="GO" id="GO:0016787">
    <property type="term" value="F:hydrolase activity"/>
    <property type="evidence" value="ECO:0007669"/>
    <property type="project" value="UniProtKB-KW"/>
</dbReference>
<evidence type="ECO:0000256" key="12">
    <source>
        <dbReference type="ARBA" id="ARBA00022895"/>
    </source>
</evidence>
<dbReference type="CDD" id="cd00873">
    <property type="entry name" value="KU80"/>
    <property type="match status" value="1"/>
</dbReference>
<dbReference type="OrthoDB" id="30826at2759"/>
<dbReference type="InterPro" id="IPR036494">
    <property type="entry name" value="Ku_C_sf"/>
</dbReference>
<reference evidence="22" key="1">
    <citation type="submission" date="2020-04" db="EMBL/GenBank/DDBJ databases">
        <title>Genome Assembly and Annotation of Botryosphaeria dothidea sdau 11-99, a Latent Pathogen of Apple Fruit Ring Rot in China.</title>
        <authorList>
            <person name="Yu C."/>
            <person name="Diao Y."/>
            <person name="Lu Q."/>
            <person name="Zhao J."/>
            <person name="Cui S."/>
            <person name="Peng C."/>
            <person name="He B."/>
            <person name="Liu H."/>
        </authorList>
    </citation>
    <scope>NUCLEOTIDE SEQUENCE [LARGE SCALE GENOMIC DNA]</scope>
    <source>
        <strain evidence="22">Sdau11-99</strain>
    </source>
</reference>
<evidence type="ECO:0000256" key="6">
    <source>
        <dbReference type="ARBA" id="ARBA00022454"/>
    </source>
</evidence>
<dbReference type="Gene3D" id="3.40.50.410">
    <property type="entry name" value="von Willebrand factor, type A domain"/>
    <property type="match status" value="1"/>
</dbReference>
<dbReference type="GO" id="GO:0000781">
    <property type="term" value="C:chromosome, telomeric region"/>
    <property type="evidence" value="ECO:0007669"/>
    <property type="project" value="UniProtKB-SubCell"/>
</dbReference>
<evidence type="ECO:0000256" key="5">
    <source>
        <dbReference type="ARBA" id="ARBA00021792"/>
    </source>
</evidence>
<dbReference type="PIRSF" id="PIRSF016570">
    <property type="entry name" value="Ku80"/>
    <property type="match status" value="1"/>
</dbReference>
<evidence type="ECO:0000256" key="19">
    <source>
        <dbReference type="PIRNR" id="PIRNR016570"/>
    </source>
</evidence>
<dbReference type="GO" id="GO:0005524">
    <property type="term" value="F:ATP binding"/>
    <property type="evidence" value="ECO:0007669"/>
    <property type="project" value="UniProtKB-UniRule"/>
</dbReference>
<comment type="catalytic activity">
    <reaction evidence="18 19">
        <text>ATP + H2O = ADP + phosphate + H(+)</text>
        <dbReference type="Rhea" id="RHEA:13065"/>
        <dbReference type="ChEBI" id="CHEBI:15377"/>
        <dbReference type="ChEBI" id="CHEBI:15378"/>
        <dbReference type="ChEBI" id="CHEBI:30616"/>
        <dbReference type="ChEBI" id="CHEBI:43474"/>
        <dbReference type="ChEBI" id="CHEBI:456216"/>
        <dbReference type="EC" id="3.6.4.12"/>
    </reaction>
</comment>
<gene>
    <name evidence="22" type="ORF">GTA08_BOTSDO03408</name>
</gene>
<evidence type="ECO:0000256" key="18">
    <source>
        <dbReference type="ARBA" id="ARBA00047995"/>
    </source>
</evidence>
<evidence type="ECO:0000256" key="3">
    <source>
        <dbReference type="ARBA" id="ARBA00007726"/>
    </source>
</evidence>
<feature type="region of interest" description="Disordered" evidence="20">
    <location>
        <begin position="267"/>
        <end position="287"/>
    </location>
</feature>
<keyword evidence="11 19" id="KW-0067">ATP-binding</keyword>
<comment type="subcellular location">
    <subcellularLocation>
        <location evidence="2">Chromosome</location>
        <location evidence="2">Telomere</location>
    </subcellularLocation>
    <subcellularLocation>
        <location evidence="1 19">Nucleus</location>
    </subcellularLocation>
</comment>
<dbReference type="Proteomes" id="UP000572817">
    <property type="component" value="Unassembled WGS sequence"/>
</dbReference>
<dbReference type="Pfam" id="PF02735">
    <property type="entry name" value="Ku"/>
    <property type="match status" value="1"/>
</dbReference>
<feature type="domain" description="Ku" evidence="21">
    <location>
        <begin position="313"/>
        <end position="450"/>
    </location>
</feature>
<dbReference type="Gene3D" id="2.40.290.10">
    <property type="match status" value="1"/>
</dbReference>
<keyword evidence="8 19" id="KW-0227">DNA damage</keyword>
<evidence type="ECO:0000256" key="1">
    <source>
        <dbReference type="ARBA" id="ARBA00004123"/>
    </source>
</evidence>
<dbReference type="SUPFAM" id="SSF100939">
    <property type="entry name" value="SPOC domain-like"/>
    <property type="match status" value="1"/>
</dbReference>
<dbReference type="Pfam" id="PF08785">
    <property type="entry name" value="Ku_PK_bind"/>
    <property type="match status" value="1"/>
</dbReference>
<comment type="similarity">
    <text evidence="3 19">Belongs to the ku80 family.</text>
</comment>
<evidence type="ECO:0000256" key="15">
    <source>
        <dbReference type="ARBA" id="ARBA00023204"/>
    </source>
</evidence>
<dbReference type="PANTHER" id="PTHR12604:SF4">
    <property type="entry name" value="X-RAY REPAIR CROSS-COMPLEMENTING PROTEIN 5"/>
    <property type="match status" value="1"/>
</dbReference>
<keyword evidence="6" id="KW-0158">Chromosome</keyword>
<keyword evidence="9 19" id="KW-0378">Hydrolase</keyword>
<sequence>MAEKEATVYIVDVCKSMGEKNSGRNETDLNWCMKYVWDKITTAMATGRKTLFQSVVALRSNETNNPLESEEGYGNVSVLQHLSPIHMPQLRELREKIHVSDTDDGDAISALVVAIQLIADHCKKLKYKRRIILVTNARGSIDADGLGEIVKKVQDENIELIVLGPDFDDPDYGLKEEDKDPGKATNENVLKQLAEDCDGVFGTMAQAIEELDIPRVKLTKPVPSYKGLLTLGDPTHYNTAMTIDVERYPRTMQQRPPTASSYVVRSDLAPGESQAQSSMTVADDDGTSNHNDLAAVKQNISYYVLDPSAPGGKRDIDREDTAKGYPYGSTAVPISDSERNVTDFETFAALDIIGFVPADKLDRYMEISKVSIIIPQKANEKASMALSSFIHALYELESYAVARFVPKENKDPLVLLLAPEIKSDYECLIDVELPFAEDMRGYRFPPLDRVVTVSGKEIHAHKNLPSDDLMKSMSDYVDSMDLSTAIQDEDGNPAEFAAIEETYSPVLHRVQQVIRWRAVHPMDEIPPPSEILTKYMKAPEHLLKQAKPFLDAMIVSGDVKRVPPKQKGRKRTREFEKPLSGLNIEELLGREKRVKLSPENAVPKFKQALNTTDSVEDIKSITNQFSTIIQDYIRHSMGDNGYGRAVEAIRVMKEELIELEEPGVFNDFMRNLKKKIFTEELGGDRKEMWYRIRVNKLGLIDKRTTDLSDVTEEEGKKFLSSAK</sequence>
<dbReference type="FunFam" id="1.10.1600.10:FF:000002">
    <property type="entry name" value="X-ray repair cross-complementing protein 5"/>
    <property type="match status" value="1"/>
</dbReference>
<keyword evidence="7 19" id="KW-0547">Nucleotide-binding</keyword>
<organism evidence="22 23">
    <name type="scientific">Botryosphaeria dothidea</name>
    <dbReference type="NCBI Taxonomy" id="55169"/>
    <lineage>
        <taxon>Eukaryota</taxon>
        <taxon>Fungi</taxon>
        <taxon>Dikarya</taxon>
        <taxon>Ascomycota</taxon>
        <taxon>Pezizomycotina</taxon>
        <taxon>Dothideomycetes</taxon>
        <taxon>Dothideomycetes incertae sedis</taxon>
        <taxon>Botryosphaeriales</taxon>
        <taxon>Botryosphaeriaceae</taxon>
        <taxon>Botryosphaeria</taxon>
    </lineage>
</organism>
<evidence type="ECO:0000259" key="21">
    <source>
        <dbReference type="SMART" id="SM00559"/>
    </source>
</evidence>
<keyword evidence="10 19" id="KW-0347">Helicase</keyword>
<dbReference type="GO" id="GO:0043564">
    <property type="term" value="C:Ku70:Ku80 complex"/>
    <property type="evidence" value="ECO:0007669"/>
    <property type="project" value="InterPro"/>
</dbReference>
<keyword evidence="14 19" id="KW-0233">DNA recombination</keyword>
<dbReference type="InterPro" id="IPR006164">
    <property type="entry name" value="DNA_bd_Ku70/Ku80"/>
</dbReference>
<dbReference type="Gene3D" id="1.10.1600.10">
    <property type="match status" value="1"/>
</dbReference>